<dbReference type="GO" id="GO:0140664">
    <property type="term" value="F:ATP-dependent DNA damage sensor activity"/>
    <property type="evidence" value="ECO:0007669"/>
    <property type="project" value="InterPro"/>
</dbReference>
<dbReference type="Gene3D" id="3.30.1370.100">
    <property type="entry name" value="MutL, C-terminal domain, regulatory subdomain"/>
    <property type="match status" value="1"/>
</dbReference>
<dbReference type="SMART" id="SM00853">
    <property type="entry name" value="MutL_C"/>
    <property type="match status" value="1"/>
</dbReference>
<protein>
    <recommendedName>
        <fullName evidence="2">MutL C-terminal dimerisation domain-containing protein</fullName>
    </recommendedName>
</protein>
<evidence type="ECO:0000313" key="4">
    <source>
        <dbReference type="Proteomes" id="UP000242287"/>
    </source>
</evidence>
<dbReference type="STRING" id="703135.A0A2A9NHP8"/>
<dbReference type="GO" id="GO:0006298">
    <property type="term" value="P:mismatch repair"/>
    <property type="evidence" value="ECO:0007669"/>
    <property type="project" value="InterPro"/>
</dbReference>
<dbReference type="EMBL" id="KZ302126">
    <property type="protein sequence ID" value="PFH47230.1"/>
    <property type="molecule type" value="Genomic_DNA"/>
</dbReference>
<dbReference type="SUPFAM" id="SSF118116">
    <property type="entry name" value="DNA mismatch repair protein MutL"/>
    <property type="match status" value="1"/>
</dbReference>
<dbReference type="AlphaFoldDB" id="A0A2A9NHP8"/>
<dbReference type="FunFam" id="3.30.1370.100:FF:000001">
    <property type="entry name" value="Mismatch repair endonuclease pms1, putative"/>
    <property type="match status" value="1"/>
</dbReference>
<dbReference type="InterPro" id="IPR042120">
    <property type="entry name" value="MutL_C_dimsub"/>
</dbReference>
<evidence type="ECO:0000313" key="3">
    <source>
        <dbReference type="EMBL" id="PFH47230.1"/>
    </source>
</evidence>
<feature type="region of interest" description="Disordered" evidence="1">
    <location>
        <begin position="1"/>
        <end position="40"/>
    </location>
</feature>
<dbReference type="InterPro" id="IPR014790">
    <property type="entry name" value="MutL_C"/>
</dbReference>
<dbReference type="OrthoDB" id="10263226at2759"/>
<dbReference type="PANTHER" id="PTHR10073">
    <property type="entry name" value="DNA MISMATCH REPAIR PROTEIN MLH, PMS, MUTL"/>
    <property type="match status" value="1"/>
</dbReference>
<evidence type="ECO:0000259" key="2">
    <source>
        <dbReference type="SMART" id="SM00853"/>
    </source>
</evidence>
<keyword evidence="4" id="KW-1185">Reference proteome</keyword>
<dbReference type="Proteomes" id="UP000242287">
    <property type="component" value="Unassembled WGS sequence"/>
</dbReference>
<gene>
    <name evidence="3" type="ORF">AMATHDRAFT_152687</name>
</gene>
<dbReference type="GO" id="GO:0016887">
    <property type="term" value="F:ATP hydrolysis activity"/>
    <property type="evidence" value="ECO:0007669"/>
    <property type="project" value="InterPro"/>
</dbReference>
<reference evidence="3 4" key="1">
    <citation type="submission" date="2014-02" db="EMBL/GenBank/DDBJ databases">
        <title>Transposable element dynamics among asymbiotic and ectomycorrhizal Amanita fungi.</title>
        <authorList>
            <consortium name="DOE Joint Genome Institute"/>
            <person name="Hess J."/>
            <person name="Skrede I."/>
            <person name="Wolfe B."/>
            <person name="LaButti K."/>
            <person name="Ohm R.A."/>
            <person name="Grigoriev I.V."/>
            <person name="Pringle A."/>
        </authorList>
    </citation>
    <scope>NUCLEOTIDE SEQUENCE [LARGE SCALE GENOMIC DNA]</scope>
    <source>
        <strain evidence="3 4">SKay4041</strain>
    </source>
</reference>
<dbReference type="InterPro" id="IPR038973">
    <property type="entry name" value="MutL/Mlh/Pms-like"/>
</dbReference>
<dbReference type="GO" id="GO:0032389">
    <property type="term" value="C:MutLalpha complex"/>
    <property type="evidence" value="ECO:0007669"/>
    <property type="project" value="TreeGrafter"/>
</dbReference>
<dbReference type="Pfam" id="PF08676">
    <property type="entry name" value="MutL_C"/>
    <property type="match status" value="1"/>
</dbReference>
<sequence>MEDISDEESDVGRQKQNSRNLDEPGAGPLEFQTIGPKDVPTGGVTEDASCIVSNPATLAVNQVAVLEDNAHCGRHVHYGHSPSSTTESDVIRRAEEVIRREDTQSGSVTFKFNLPRIVSIWKQRQEKSCQVTRSNCRSSGETLVAGGVARKEGGSTVSADAGISNIENNETAAQALSRVIEKIDFGNMEVLGQFNLGFIIVRRRKPGSTLGMEEAQTMDDLFIIDQHAADEKYNFETLQQTTKIQSQRLFKPQPLELTAADELVAIENVDALRQNGFELEATREEDGCNSEFGQVARLRLVAQPVSKSTTFDMKDLEELIHLLRERSPGEVVRCSKVRAMFAMRACRKSVMIGMALTKNQMSTLVQHMGLIDQPWNCPHGRPTMRHLYDLCLGSLQETLQPINFASFDAPEED</sequence>
<name>A0A2A9NHP8_9AGAR</name>
<feature type="domain" description="MutL C-terminal dimerisation" evidence="2">
    <location>
        <begin position="190"/>
        <end position="356"/>
    </location>
</feature>
<dbReference type="GO" id="GO:0005524">
    <property type="term" value="F:ATP binding"/>
    <property type="evidence" value="ECO:0007669"/>
    <property type="project" value="InterPro"/>
</dbReference>
<dbReference type="Gene3D" id="3.30.1540.20">
    <property type="entry name" value="MutL, C-terminal domain, dimerisation subdomain"/>
    <property type="match status" value="1"/>
</dbReference>
<dbReference type="InterPro" id="IPR037198">
    <property type="entry name" value="MutL_C_sf"/>
</dbReference>
<accession>A0A2A9NHP8</accession>
<dbReference type="PANTHER" id="PTHR10073:SF52">
    <property type="entry name" value="MISMATCH REPAIR ENDONUCLEASE PMS2"/>
    <property type="match status" value="1"/>
</dbReference>
<organism evidence="3 4">
    <name type="scientific">Amanita thiersii Skay4041</name>
    <dbReference type="NCBI Taxonomy" id="703135"/>
    <lineage>
        <taxon>Eukaryota</taxon>
        <taxon>Fungi</taxon>
        <taxon>Dikarya</taxon>
        <taxon>Basidiomycota</taxon>
        <taxon>Agaricomycotina</taxon>
        <taxon>Agaricomycetes</taxon>
        <taxon>Agaricomycetidae</taxon>
        <taxon>Agaricales</taxon>
        <taxon>Pluteineae</taxon>
        <taxon>Amanitaceae</taxon>
        <taxon>Amanita</taxon>
    </lineage>
</organism>
<dbReference type="InterPro" id="IPR042121">
    <property type="entry name" value="MutL_C_regsub"/>
</dbReference>
<proteinExistence type="predicted"/>
<evidence type="ECO:0000256" key="1">
    <source>
        <dbReference type="SAM" id="MobiDB-lite"/>
    </source>
</evidence>